<gene>
    <name evidence="6" type="ORF">FNQ90_22370</name>
</gene>
<sequence length="494" mass="52296">ARTGGAPAPAPQAILAAAVEGAAVDIESAQIIESRYFTSLVTGPVATNMIRALFFDRRTVEAGARRPAGVPERPVTRAAVLGAGMMGAGIAHVLARAGIEVVLKDLDAGRAARGREHCAELTAREVERGRLSAEEREEVLGRLTPTADPADLAGCDTVIEAVVEDPEAKAAALREALPLLAPDALLCTNTSTLPIGDLARSVDRPADFLGLHFFSPVERMPLVEIVRGADTGDEAVARAFDLVRRLRKTPIVVNDARGFFTSRVIGRFLDEGLRMVGEGVAPASIERACLSAGYPTPVLALLDELTLTLPLAIRRAARAAGAGPTDGPDPAERVLERMVEEFGRTGRAAGAGFHEYDGPGGRRSRLWPGLREHFAPAGTGSATPTGGAEPAAGHADLRELRERMLFAESLEAMRALEEGVVESEADATVGSLLGIGFPAWTGGVLRYADGWPTGAAGFLERARELRERHGERFEPPAWLVERVREGRPVGGAPR</sequence>
<dbReference type="Pfam" id="PF00725">
    <property type="entry name" value="3HCDH"/>
    <property type="match status" value="1"/>
</dbReference>
<dbReference type="InterPro" id="IPR008927">
    <property type="entry name" value="6-PGluconate_DH-like_C_sf"/>
</dbReference>
<name>A0A7W3TH59_9ACTN</name>
<dbReference type="PANTHER" id="PTHR43612">
    <property type="entry name" value="TRIFUNCTIONAL ENZYME SUBUNIT ALPHA"/>
    <property type="match status" value="1"/>
</dbReference>
<dbReference type="GO" id="GO:0006635">
    <property type="term" value="P:fatty acid beta-oxidation"/>
    <property type="evidence" value="ECO:0007669"/>
    <property type="project" value="TreeGrafter"/>
</dbReference>
<evidence type="ECO:0000313" key="7">
    <source>
        <dbReference type="Proteomes" id="UP000538929"/>
    </source>
</evidence>
<dbReference type="RefSeq" id="WP_182608074.1">
    <property type="nucleotide sequence ID" value="NZ_VKHT01001115.1"/>
</dbReference>
<dbReference type="GO" id="GO:0004300">
    <property type="term" value="F:enoyl-CoA hydratase activity"/>
    <property type="evidence" value="ECO:0007669"/>
    <property type="project" value="TreeGrafter"/>
</dbReference>
<dbReference type="InterPro" id="IPR036291">
    <property type="entry name" value="NAD(P)-bd_dom_sf"/>
</dbReference>
<organism evidence="6 7">
    <name type="scientific">Streptomyces alkaliphilus</name>
    <dbReference type="NCBI Taxonomy" id="1472722"/>
    <lineage>
        <taxon>Bacteria</taxon>
        <taxon>Bacillati</taxon>
        <taxon>Actinomycetota</taxon>
        <taxon>Actinomycetes</taxon>
        <taxon>Kitasatosporales</taxon>
        <taxon>Streptomycetaceae</taxon>
        <taxon>Streptomyces</taxon>
    </lineage>
</organism>
<dbReference type="Gene3D" id="1.10.1040.50">
    <property type="match status" value="1"/>
</dbReference>
<dbReference type="Gene3D" id="3.40.50.720">
    <property type="entry name" value="NAD(P)-binding Rossmann-like Domain"/>
    <property type="match status" value="1"/>
</dbReference>
<feature type="domain" description="3-hydroxyacyl-CoA dehydrogenase C-terminal" evidence="4">
    <location>
        <begin position="258"/>
        <end position="356"/>
    </location>
</feature>
<dbReference type="PANTHER" id="PTHR43612:SF3">
    <property type="entry name" value="TRIFUNCTIONAL ENZYME SUBUNIT ALPHA, MITOCHONDRIAL"/>
    <property type="match status" value="1"/>
</dbReference>
<evidence type="ECO:0000256" key="3">
    <source>
        <dbReference type="ARBA" id="ARBA00023002"/>
    </source>
</evidence>
<dbReference type="Gene3D" id="3.90.226.10">
    <property type="entry name" value="2-enoyl-CoA Hydratase, Chain A, domain 1"/>
    <property type="match status" value="1"/>
</dbReference>
<dbReference type="FunFam" id="3.40.50.720:FF:000009">
    <property type="entry name" value="Fatty oxidation complex, alpha subunit"/>
    <property type="match status" value="1"/>
</dbReference>
<comment type="similarity">
    <text evidence="2">Belongs to the 3-hydroxyacyl-CoA dehydrogenase family.</text>
</comment>
<keyword evidence="3" id="KW-0560">Oxidoreductase</keyword>
<dbReference type="GO" id="GO:0070403">
    <property type="term" value="F:NAD+ binding"/>
    <property type="evidence" value="ECO:0007669"/>
    <property type="project" value="InterPro"/>
</dbReference>
<evidence type="ECO:0000256" key="2">
    <source>
        <dbReference type="ARBA" id="ARBA00009463"/>
    </source>
</evidence>
<dbReference type="GO" id="GO:0016509">
    <property type="term" value="F:long-chain (3S)-3-hydroxyacyl-CoA dehydrogenase (NAD+) activity"/>
    <property type="evidence" value="ECO:0007669"/>
    <property type="project" value="TreeGrafter"/>
</dbReference>
<dbReference type="Pfam" id="PF02737">
    <property type="entry name" value="3HCDH_N"/>
    <property type="match status" value="1"/>
</dbReference>
<evidence type="ECO:0000259" key="4">
    <source>
        <dbReference type="Pfam" id="PF00725"/>
    </source>
</evidence>
<dbReference type="Proteomes" id="UP000538929">
    <property type="component" value="Unassembled WGS sequence"/>
</dbReference>
<dbReference type="SUPFAM" id="SSF51735">
    <property type="entry name" value="NAD(P)-binding Rossmann-fold domains"/>
    <property type="match status" value="1"/>
</dbReference>
<dbReference type="InterPro" id="IPR006108">
    <property type="entry name" value="3HC_DH_C"/>
</dbReference>
<accession>A0A7W3TH59</accession>
<dbReference type="EMBL" id="VKHT01001115">
    <property type="protein sequence ID" value="MBB0246788.1"/>
    <property type="molecule type" value="Genomic_DNA"/>
</dbReference>
<dbReference type="InterPro" id="IPR006176">
    <property type="entry name" value="3-OHacyl-CoA_DH_NAD-bd"/>
</dbReference>
<dbReference type="SUPFAM" id="SSF48179">
    <property type="entry name" value="6-phosphogluconate dehydrogenase C-terminal domain-like"/>
    <property type="match status" value="2"/>
</dbReference>
<protein>
    <submittedName>
        <fullName evidence="6">3-hydroxyacyl-CoA dehydrogenase</fullName>
    </submittedName>
</protein>
<keyword evidence="7" id="KW-1185">Reference proteome</keyword>
<dbReference type="AlphaFoldDB" id="A0A7W3TH59"/>
<comment type="pathway">
    <text evidence="1">Lipid metabolism; butanoate metabolism.</text>
</comment>
<feature type="domain" description="3-hydroxyacyl-CoA dehydrogenase NAD binding" evidence="5">
    <location>
        <begin position="78"/>
        <end position="255"/>
    </location>
</feature>
<comment type="caution">
    <text evidence="6">The sequence shown here is derived from an EMBL/GenBank/DDBJ whole genome shotgun (WGS) entry which is preliminary data.</text>
</comment>
<proteinExistence type="inferred from homology"/>
<dbReference type="InterPro" id="IPR050136">
    <property type="entry name" value="FA_oxidation_alpha_subunit"/>
</dbReference>
<feature type="non-terminal residue" evidence="6">
    <location>
        <position position="1"/>
    </location>
</feature>
<evidence type="ECO:0000313" key="6">
    <source>
        <dbReference type="EMBL" id="MBB0246788.1"/>
    </source>
</evidence>
<evidence type="ECO:0000259" key="5">
    <source>
        <dbReference type="Pfam" id="PF02737"/>
    </source>
</evidence>
<evidence type="ECO:0000256" key="1">
    <source>
        <dbReference type="ARBA" id="ARBA00005086"/>
    </source>
</evidence>
<reference evidence="7" key="1">
    <citation type="submission" date="2019-10" db="EMBL/GenBank/DDBJ databases">
        <title>Streptomyces sp. nov., a novel actinobacterium isolated from alkaline environment.</title>
        <authorList>
            <person name="Golinska P."/>
        </authorList>
    </citation>
    <scope>NUCLEOTIDE SEQUENCE [LARGE SCALE GENOMIC DNA]</scope>
    <source>
        <strain evidence="7">DSM 42118</strain>
    </source>
</reference>